<reference evidence="7" key="1">
    <citation type="submission" date="2020-07" db="EMBL/GenBank/DDBJ databases">
        <authorList>
            <person name="Ferguson B K."/>
        </authorList>
    </citation>
    <scope>NUCLEOTIDE SEQUENCE</scope>
    <source>
        <strain evidence="7">L06</strain>
    </source>
</reference>
<dbReference type="InterPro" id="IPR028002">
    <property type="entry name" value="Myb_DNA-bind_5"/>
</dbReference>
<dbReference type="Pfam" id="PF13873">
    <property type="entry name" value="Myb_DNA-bind_5"/>
    <property type="match status" value="1"/>
</dbReference>
<gene>
    <name evidence="7" type="ORF">BBRV_LOCUS110243</name>
</gene>
<evidence type="ECO:0000313" key="7">
    <source>
        <dbReference type="EMBL" id="CAD1577297.1"/>
    </source>
</evidence>
<evidence type="ECO:0000256" key="4">
    <source>
        <dbReference type="ARBA" id="ARBA00023163"/>
    </source>
</evidence>
<evidence type="ECO:0000259" key="6">
    <source>
        <dbReference type="Pfam" id="PF13873"/>
    </source>
</evidence>
<name>A0A6V7LR54_9HYME</name>
<protein>
    <recommendedName>
        <fullName evidence="2">Regulatory protein zeste</fullName>
    </recommendedName>
</protein>
<dbReference type="AlphaFoldDB" id="A0A6V7LR54"/>
<evidence type="ECO:0000256" key="3">
    <source>
        <dbReference type="ARBA" id="ARBA00023015"/>
    </source>
</evidence>
<sequence length="92" mass="10324">MCFQEVTMNRDKGTRGRNRNFTPDELSLLVQLITSYADVIENKKTDGVSVKRKKLAGTSLTNTFNELSSSSGIRVVTAVRSKWDNLKTKAKK</sequence>
<evidence type="ECO:0000256" key="1">
    <source>
        <dbReference type="ARBA" id="ARBA00011764"/>
    </source>
</evidence>
<accession>A0A6V7LR54</accession>
<proteinExistence type="predicted"/>
<evidence type="ECO:0000256" key="5">
    <source>
        <dbReference type="ARBA" id="ARBA00025466"/>
    </source>
</evidence>
<organism evidence="7">
    <name type="scientific">Bracon brevicornis</name>
    <dbReference type="NCBI Taxonomy" id="1563983"/>
    <lineage>
        <taxon>Eukaryota</taxon>
        <taxon>Metazoa</taxon>
        <taxon>Ecdysozoa</taxon>
        <taxon>Arthropoda</taxon>
        <taxon>Hexapoda</taxon>
        <taxon>Insecta</taxon>
        <taxon>Pterygota</taxon>
        <taxon>Neoptera</taxon>
        <taxon>Endopterygota</taxon>
        <taxon>Hymenoptera</taxon>
        <taxon>Apocrita</taxon>
        <taxon>Ichneumonoidea</taxon>
        <taxon>Braconidae</taxon>
        <taxon>Braconinae</taxon>
        <taxon>Bracon</taxon>
    </lineage>
</organism>
<keyword evidence="4" id="KW-0804">Transcription</keyword>
<dbReference type="EMBL" id="CADCXW020000344">
    <property type="protein sequence ID" value="CAD1577297.1"/>
    <property type="molecule type" value="Genomic_DNA"/>
</dbReference>
<keyword evidence="3" id="KW-0805">Transcription regulation</keyword>
<comment type="subunit">
    <text evidence="1">Self-associates forming complexes of several hundred monomers.</text>
</comment>
<evidence type="ECO:0000256" key="2">
    <source>
        <dbReference type="ARBA" id="ARBA00016807"/>
    </source>
</evidence>
<feature type="domain" description="Myb/SANT-like DNA-binding" evidence="6">
    <location>
        <begin position="17"/>
        <end position="92"/>
    </location>
</feature>
<comment type="function">
    <text evidence="5">Involved in transvection phenomena (= synapsis-dependent gene expression), where the synaptic pairing of chromosomes carrying genes with which zeste interacts influences the expression of these genes. Zeste binds to DNA and stimulates transcription from a nearby promoter.</text>
</comment>